<feature type="signal peptide" evidence="1">
    <location>
        <begin position="1"/>
        <end position="21"/>
    </location>
</feature>
<proteinExistence type="predicted"/>
<protein>
    <recommendedName>
        <fullName evidence="4">Secreted protein</fullName>
    </recommendedName>
</protein>
<evidence type="ECO:0000313" key="2">
    <source>
        <dbReference type="EMBL" id="GAA0637191.1"/>
    </source>
</evidence>
<dbReference type="EMBL" id="BAAAHE010000052">
    <property type="protein sequence ID" value="GAA0637191.1"/>
    <property type="molecule type" value="Genomic_DNA"/>
</dbReference>
<organism evidence="2 3">
    <name type="scientific">Sporichthya brevicatena</name>
    <dbReference type="NCBI Taxonomy" id="171442"/>
    <lineage>
        <taxon>Bacteria</taxon>
        <taxon>Bacillati</taxon>
        <taxon>Actinomycetota</taxon>
        <taxon>Actinomycetes</taxon>
        <taxon>Sporichthyales</taxon>
        <taxon>Sporichthyaceae</taxon>
        <taxon>Sporichthya</taxon>
    </lineage>
</organism>
<evidence type="ECO:0008006" key="4">
    <source>
        <dbReference type="Google" id="ProtNLM"/>
    </source>
</evidence>
<keyword evidence="3" id="KW-1185">Reference proteome</keyword>
<evidence type="ECO:0000256" key="1">
    <source>
        <dbReference type="SAM" id="SignalP"/>
    </source>
</evidence>
<dbReference type="Proteomes" id="UP001500957">
    <property type="component" value="Unassembled WGS sequence"/>
</dbReference>
<reference evidence="2 3" key="1">
    <citation type="journal article" date="2019" name="Int. J. Syst. Evol. Microbiol.">
        <title>The Global Catalogue of Microorganisms (GCM) 10K type strain sequencing project: providing services to taxonomists for standard genome sequencing and annotation.</title>
        <authorList>
            <consortium name="The Broad Institute Genomics Platform"/>
            <consortium name="The Broad Institute Genome Sequencing Center for Infectious Disease"/>
            <person name="Wu L."/>
            <person name="Ma J."/>
        </authorList>
    </citation>
    <scope>NUCLEOTIDE SEQUENCE [LARGE SCALE GENOMIC DNA]</scope>
    <source>
        <strain evidence="2 3">JCM 10671</strain>
    </source>
</reference>
<comment type="caution">
    <text evidence="2">The sequence shown here is derived from an EMBL/GenBank/DDBJ whole genome shotgun (WGS) entry which is preliminary data.</text>
</comment>
<feature type="chain" id="PRO_5046612919" description="Secreted protein" evidence="1">
    <location>
        <begin position="22"/>
        <end position="297"/>
    </location>
</feature>
<name>A0ABN1HC09_9ACTN</name>
<keyword evidence="1" id="KW-0732">Signal</keyword>
<dbReference type="PROSITE" id="PS51257">
    <property type="entry name" value="PROKAR_LIPOPROTEIN"/>
    <property type="match status" value="1"/>
</dbReference>
<accession>A0ABN1HC09</accession>
<sequence>MNRTPAAAAALLLTLTLAACGGDDDSTDHSAHAAQSSAGHNMADMNGMTMDMSKVGDGTAASLGGYRLVDVKAPTQPGKAGKLTFTVEGPNGVQKDYTRQQTKLMHTYLVRKDLTNYQHIHPSLDTKTGEWSVDLTVPEPGPYQLVTEFQALTPEGEFDDRILGTEITVEGKYTPVTTAPAALGTASVDGYDLKIDGQPKVNGDKLMLSITKDGEGVSTLQPYLASFAHITGFRQGDLSAVHVHPDEMPKADDANATGGPDLTLAPMFTKPGRYRMFIQFQTGGTVHLVPMDLEVTA</sequence>
<gene>
    <name evidence="2" type="ORF">GCM10009547_46910</name>
</gene>
<dbReference type="RefSeq" id="WP_344609417.1">
    <property type="nucleotide sequence ID" value="NZ_BAAAHE010000052.1"/>
</dbReference>
<evidence type="ECO:0000313" key="3">
    <source>
        <dbReference type="Proteomes" id="UP001500957"/>
    </source>
</evidence>